<dbReference type="EMBL" id="LR134377">
    <property type="protein sequence ID" value="VEH09055.1"/>
    <property type="molecule type" value="Genomic_DNA"/>
</dbReference>
<organism evidence="2 4">
    <name type="scientific">Corynebacterium kutscheri</name>
    <dbReference type="NCBI Taxonomy" id="35755"/>
    <lineage>
        <taxon>Bacteria</taxon>
        <taxon>Bacillati</taxon>
        <taxon>Actinomycetota</taxon>
        <taxon>Actinomycetes</taxon>
        <taxon>Mycobacteriales</taxon>
        <taxon>Corynebacteriaceae</taxon>
        <taxon>Corynebacterium</taxon>
    </lineage>
</organism>
<reference evidence="3 5" key="2">
    <citation type="submission" date="2018-12" db="EMBL/GenBank/DDBJ databases">
        <authorList>
            <consortium name="Pathogen Informatics"/>
        </authorList>
    </citation>
    <scope>NUCLEOTIDE SEQUENCE [LARGE SCALE GENOMIC DNA]</scope>
    <source>
        <strain evidence="3 5">NCTC949</strain>
    </source>
</reference>
<keyword evidence="4" id="KW-1185">Reference proteome</keyword>
<evidence type="ECO:0000313" key="5">
    <source>
        <dbReference type="Proteomes" id="UP000271380"/>
    </source>
</evidence>
<dbReference type="AlphaFoldDB" id="A0A0F6R1B5"/>
<dbReference type="Proteomes" id="UP000033457">
    <property type="component" value="Chromosome"/>
</dbReference>
<proteinExistence type="predicted"/>
<feature type="domain" description="DUF5979" evidence="1">
    <location>
        <begin position="45"/>
        <end position="140"/>
    </location>
</feature>
<dbReference type="HOGENOM" id="CLU_1575844_0_0_11"/>
<accession>A0A0F6R1B5</accession>
<gene>
    <name evidence="3" type="ORF">NCTC949_02182</name>
    <name evidence="2" type="ORF">UL82_08095</name>
</gene>
<dbReference type="EMBL" id="CP011312">
    <property type="protein sequence ID" value="AKE41780.1"/>
    <property type="molecule type" value="Genomic_DNA"/>
</dbReference>
<dbReference type="Pfam" id="PF19407">
    <property type="entry name" value="DUF5979"/>
    <property type="match status" value="1"/>
</dbReference>
<evidence type="ECO:0000313" key="4">
    <source>
        <dbReference type="Proteomes" id="UP000033457"/>
    </source>
</evidence>
<dbReference type="Gene3D" id="2.60.40.1140">
    <property type="entry name" value="Collagen-binding surface protein Cna, B-type domain"/>
    <property type="match status" value="1"/>
</dbReference>
<reference evidence="2 4" key="1">
    <citation type="journal article" date="2015" name="Genome Announc.">
        <title>Complete Genome Sequence of Corynebacterium kutscheri DSM 20755, a Corynebacterial Type Strain with Remarkably Low G+C Content of Chromosomal DNA.</title>
        <authorList>
            <person name="Ruckert C."/>
            <person name="Albersmeier A."/>
            <person name="Winkler A."/>
            <person name="Tauch A."/>
        </authorList>
    </citation>
    <scope>NUCLEOTIDE SEQUENCE [LARGE SCALE GENOMIC DNA]</scope>
    <source>
        <strain evidence="2 4">DSM 20755</strain>
    </source>
</reference>
<sequence>MIPLTTRRLGKRLSALACATTLVVAPIVSNQPEAFAQEETADLVLYKDLDQVPEAAKYQRYPLTWHCHKGEEYNDYGTVRLSPRKGIRFKSIPKGASCTVTEDTDATAVNGYTQTIRWWVNPGGEAKLQTPDQPNQISFTLNSDTKVLSAGSFEKNRFEEAIPYTSSSS</sequence>
<evidence type="ECO:0000259" key="1">
    <source>
        <dbReference type="Pfam" id="PF19407"/>
    </source>
</evidence>
<evidence type="ECO:0000313" key="3">
    <source>
        <dbReference type="EMBL" id="VEH09055.1"/>
    </source>
</evidence>
<evidence type="ECO:0000313" key="2">
    <source>
        <dbReference type="EMBL" id="AKE41780.1"/>
    </source>
</evidence>
<dbReference type="InterPro" id="IPR046022">
    <property type="entry name" value="DUF5979"/>
</dbReference>
<dbReference type="Proteomes" id="UP000271380">
    <property type="component" value="Chromosome"/>
</dbReference>
<dbReference type="KEGG" id="cku:UL82_08095"/>
<name>A0A0F6R1B5_9CORY</name>
<protein>
    <recommendedName>
        <fullName evidence="1">DUF5979 domain-containing protein</fullName>
    </recommendedName>
</protein>